<evidence type="ECO:0000259" key="7">
    <source>
        <dbReference type="Pfam" id="PF00482"/>
    </source>
</evidence>
<dbReference type="InterPro" id="IPR042094">
    <property type="entry name" value="T2SS_GspF_sf"/>
</dbReference>
<keyword evidence="4 6" id="KW-1133">Transmembrane helix</keyword>
<sequence length="202" mass="22156">MVSPALIFVACRLYNSRVKGIYVATLVEQLPDAVLMISRSLKVGISLINAIEIVSRETRSPTKDLFREVIARTVLGRDLGESLREVAINSKVQEYVFFSTVIGIQISTGGGLAEMLESFGASVKKRIFARKKALALASEARASCYVLGGMPPVMTIVMSLMNPHYMSVLYETGLGRNLMYGALVSFFLGIISMIVISKRVLR</sequence>
<gene>
    <name evidence="8" type="ORF">ANI02nite_29360</name>
</gene>
<evidence type="ECO:0000256" key="6">
    <source>
        <dbReference type="SAM" id="Phobius"/>
    </source>
</evidence>
<feature type="transmembrane region" description="Helical" evidence="6">
    <location>
        <begin position="178"/>
        <end position="196"/>
    </location>
</feature>
<dbReference type="PANTHER" id="PTHR35007:SF1">
    <property type="entry name" value="PILUS ASSEMBLY PROTEIN"/>
    <property type="match status" value="1"/>
</dbReference>
<dbReference type="GO" id="GO:0005886">
    <property type="term" value="C:plasma membrane"/>
    <property type="evidence" value="ECO:0007669"/>
    <property type="project" value="UniProtKB-SubCell"/>
</dbReference>
<organism evidence="8 9">
    <name type="scientific">Acetobacter nitrogenifigens DSM 23921 = NBRC 105050</name>
    <dbReference type="NCBI Taxonomy" id="1120919"/>
    <lineage>
        <taxon>Bacteria</taxon>
        <taxon>Pseudomonadati</taxon>
        <taxon>Pseudomonadota</taxon>
        <taxon>Alphaproteobacteria</taxon>
        <taxon>Acetobacterales</taxon>
        <taxon>Acetobacteraceae</taxon>
        <taxon>Acetobacter</taxon>
    </lineage>
</organism>
<evidence type="ECO:0000313" key="8">
    <source>
        <dbReference type="EMBL" id="GEN61052.1"/>
    </source>
</evidence>
<keyword evidence="2" id="KW-1003">Cell membrane</keyword>
<evidence type="ECO:0000313" key="9">
    <source>
        <dbReference type="Proteomes" id="UP000321635"/>
    </source>
</evidence>
<dbReference type="EMBL" id="BJYF01000024">
    <property type="protein sequence ID" value="GEN61052.1"/>
    <property type="molecule type" value="Genomic_DNA"/>
</dbReference>
<comment type="subcellular location">
    <subcellularLocation>
        <location evidence="1">Cell membrane</location>
        <topology evidence="1">Multi-pass membrane protein</topology>
    </subcellularLocation>
</comment>
<dbReference type="InterPro" id="IPR018076">
    <property type="entry name" value="T2SS_GspF_dom"/>
</dbReference>
<evidence type="ECO:0000256" key="1">
    <source>
        <dbReference type="ARBA" id="ARBA00004651"/>
    </source>
</evidence>
<keyword evidence="3 6" id="KW-0812">Transmembrane</keyword>
<evidence type="ECO:0000256" key="3">
    <source>
        <dbReference type="ARBA" id="ARBA00022692"/>
    </source>
</evidence>
<dbReference type="PANTHER" id="PTHR35007">
    <property type="entry name" value="INTEGRAL MEMBRANE PROTEIN-RELATED"/>
    <property type="match status" value="1"/>
</dbReference>
<evidence type="ECO:0000256" key="4">
    <source>
        <dbReference type="ARBA" id="ARBA00022989"/>
    </source>
</evidence>
<keyword evidence="9" id="KW-1185">Reference proteome</keyword>
<dbReference type="AlphaFoldDB" id="A0A511XDM0"/>
<dbReference type="STRING" id="1120919.GCA_000429165_03790"/>
<proteinExistence type="predicted"/>
<dbReference type="Gene3D" id="1.20.81.30">
    <property type="entry name" value="Type II secretion system (T2SS), domain F"/>
    <property type="match status" value="1"/>
</dbReference>
<evidence type="ECO:0000256" key="5">
    <source>
        <dbReference type="ARBA" id="ARBA00023136"/>
    </source>
</evidence>
<dbReference type="Pfam" id="PF00482">
    <property type="entry name" value="T2SSF"/>
    <property type="match status" value="1"/>
</dbReference>
<accession>A0A511XDM0</accession>
<keyword evidence="5 6" id="KW-0472">Membrane</keyword>
<evidence type="ECO:0000256" key="2">
    <source>
        <dbReference type="ARBA" id="ARBA00022475"/>
    </source>
</evidence>
<dbReference type="Proteomes" id="UP000321635">
    <property type="component" value="Unassembled WGS sequence"/>
</dbReference>
<name>A0A511XDM0_9PROT</name>
<comment type="caution">
    <text evidence="8">The sequence shown here is derived from an EMBL/GenBank/DDBJ whole genome shotgun (WGS) entry which is preliminary data.</text>
</comment>
<feature type="domain" description="Type II secretion system protein GspF" evidence="7">
    <location>
        <begin position="37"/>
        <end position="158"/>
    </location>
</feature>
<feature type="transmembrane region" description="Helical" evidence="6">
    <location>
        <begin position="134"/>
        <end position="158"/>
    </location>
</feature>
<reference evidence="8 9" key="1">
    <citation type="submission" date="2019-07" db="EMBL/GenBank/DDBJ databases">
        <title>Whole genome shotgun sequence of Acetobacter nitrogenifigens NBRC 105050.</title>
        <authorList>
            <person name="Hosoyama A."/>
            <person name="Uohara A."/>
            <person name="Ohji S."/>
            <person name="Ichikawa N."/>
        </authorList>
    </citation>
    <scope>NUCLEOTIDE SEQUENCE [LARGE SCALE GENOMIC DNA]</scope>
    <source>
        <strain evidence="8 9">NBRC 105050</strain>
    </source>
</reference>
<protein>
    <recommendedName>
        <fullName evidence="7">Type II secretion system protein GspF domain-containing protein</fullName>
    </recommendedName>
</protein>